<dbReference type="Gramene" id="ORUFI03G40650.1">
    <property type="protein sequence ID" value="ORUFI03G40650.1"/>
    <property type="gene ID" value="ORUFI03G40650"/>
</dbReference>
<dbReference type="EnsemblPlants" id="ORUFI03G40650.1">
    <property type="protein sequence ID" value="ORUFI03G40650.1"/>
    <property type="gene ID" value="ORUFI03G40650"/>
</dbReference>
<evidence type="ECO:0000313" key="2">
    <source>
        <dbReference type="EnsemblPlants" id="ORUFI03G40650.1"/>
    </source>
</evidence>
<reference evidence="2" key="2">
    <citation type="submission" date="2015-06" db="UniProtKB">
        <authorList>
            <consortium name="EnsemblPlants"/>
        </authorList>
    </citation>
    <scope>IDENTIFICATION</scope>
</reference>
<keyword evidence="3" id="KW-1185">Reference proteome</keyword>
<dbReference type="Proteomes" id="UP000008022">
    <property type="component" value="Unassembled WGS sequence"/>
</dbReference>
<evidence type="ECO:0000256" key="1">
    <source>
        <dbReference type="SAM" id="MobiDB-lite"/>
    </source>
</evidence>
<dbReference type="AlphaFoldDB" id="A0A0E0P351"/>
<name>A0A0E0P351_ORYRU</name>
<proteinExistence type="predicted"/>
<feature type="compositionally biased region" description="Low complexity" evidence="1">
    <location>
        <begin position="87"/>
        <end position="96"/>
    </location>
</feature>
<sequence>MGPTFPPYYPLPSHPQPLVQLLLSVSTLHMRPRCHQPVPVPPPPPQMAGLPSRMAGFWRRRRRSSAASCGRRGGRVPGGTGNGGAGRRQTATTARRCSSPFPDDGWKRKRGVVLVASEDYHALERWPVQQFRRRDAVSAGNHVGGNGAAQRKCLRRHHLRGQHYRVLHSIETSSIKW</sequence>
<evidence type="ECO:0000313" key="3">
    <source>
        <dbReference type="Proteomes" id="UP000008022"/>
    </source>
</evidence>
<accession>A0A0E0P351</accession>
<organism evidence="2 3">
    <name type="scientific">Oryza rufipogon</name>
    <name type="common">Brownbeard rice</name>
    <name type="synonym">Asian wild rice</name>
    <dbReference type="NCBI Taxonomy" id="4529"/>
    <lineage>
        <taxon>Eukaryota</taxon>
        <taxon>Viridiplantae</taxon>
        <taxon>Streptophyta</taxon>
        <taxon>Embryophyta</taxon>
        <taxon>Tracheophyta</taxon>
        <taxon>Spermatophyta</taxon>
        <taxon>Magnoliopsida</taxon>
        <taxon>Liliopsida</taxon>
        <taxon>Poales</taxon>
        <taxon>Poaceae</taxon>
        <taxon>BOP clade</taxon>
        <taxon>Oryzoideae</taxon>
        <taxon>Oryzeae</taxon>
        <taxon>Oryzinae</taxon>
        <taxon>Oryza</taxon>
    </lineage>
</organism>
<reference evidence="3" key="1">
    <citation type="submission" date="2013-06" db="EMBL/GenBank/DDBJ databases">
        <authorList>
            <person name="Zhao Q."/>
        </authorList>
    </citation>
    <scope>NUCLEOTIDE SEQUENCE</scope>
    <source>
        <strain evidence="3">cv. W1943</strain>
    </source>
</reference>
<feature type="compositionally biased region" description="Gly residues" evidence="1">
    <location>
        <begin position="75"/>
        <end position="86"/>
    </location>
</feature>
<feature type="region of interest" description="Disordered" evidence="1">
    <location>
        <begin position="61"/>
        <end position="102"/>
    </location>
</feature>
<protein>
    <submittedName>
        <fullName evidence="2">Uncharacterized protein</fullName>
    </submittedName>
</protein>
<dbReference type="HOGENOM" id="CLU_1520255_0_0_1"/>